<feature type="domain" description="Knottins-like" evidence="1">
    <location>
        <begin position="31"/>
        <end position="67"/>
    </location>
</feature>
<dbReference type="Gene3D" id="3.30.30.10">
    <property type="entry name" value="Knottin, scorpion toxin-like"/>
    <property type="match status" value="1"/>
</dbReference>
<dbReference type="AlphaFoldDB" id="A0A2U1PD00"/>
<accession>A0A2U1PD00</accession>
<comment type="caution">
    <text evidence="2">The sequence shown here is derived from an EMBL/GenBank/DDBJ whole genome shotgun (WGS) entry which is preliminary data.</text>
</comment>
<dbReference type="Proteomes" id="UP000245207">
    <property type="component" value="Unassembled WGS sequence"/>
</dbReference>
<dbReference type="SUPFAM" id="SSF57095">
    <property type="entry name" value="Scorpion toxin-like"/>
    <property type="match status" value="1"/>
</dbReference>
<evidence type="ECO:0000313" key="3">
    <source>
        <dbReference type="Proteomes" id="UP000245207"/>
    </source>
</evidence>
<proteinExistence type="predicted"/>
<name>A0A2U1PD00_ARTAN</name>
<dbReference type="Pfam" id="PF00304">
    <property type="entry name" value="Gamma-thionin"/>
    <property type="match status" value="1"/>
</dbReference>
<evidence type="ECO:0000259" key="1">
    <source>
        <dbReference type="Pfam" id="PF00304"/>
    </source>
</evidence>
<organism evidence="2 3">
    <name type="scientific">Artemisia annua</name>
    <name type="common">Sweet wormwood</name>
    <dbReference type="NCBI Taxonomy" id="35608"/>
    <lineage>
        <taxon>Eukaryota</taxon>
        <taxon>Viridiplantae</taxon>
        <taxon>Streptophyta</taxon>
        <taxon>Embryophyta</taxon>
        <taxon>Tracheophyta</taxon>
        <taxon>Spermatophyta</taxon>
        <taxon>Magnoliopsida</taxon>
        <taxon>eudicotyledons</taxon>
        <taxon>Gunneridae</taxon>
        <taxon>Pentapetalae</taxon>
        <taxon>asterids</taxon>
        <taxon>campanulids</taxon>
        <taxon>Asterales</taxon>
        <taxon>Asteraceae</taxon>
        <taxon>Asteroideae</taxon>
        <taxon>Anthemideae</taxon>
        <taxon>Artemisiinae</taxon>
        <taxon>Artemisia</taxon>
    </lineage>
</organism>
<gene>
    <name evidence="2" type="ORF">CTI12_AA164140</name>
</gene>
<dbReference type="EMBL" id="PKPP01001325">
    <property type="protein sequence ID" value="PWA83632.1"/>
    <property type="molecule type" value="Genomic_DNA"/>
</dbReference>
<sequence length="67" mass="7405">MQFFDMKHQQHLGSSCLISVETGVKVTEAKMCRTTGHMASCVNDRTCTSSCEKQGFTSGSCDGIRRR</sequence>
<dbReference type="InterPro" id="IPR036574">
    <property type="entry name" value="Scorpion_toxin-like_sf"/>
</dbReference>
<dbReference type="InterPro" id="IPR003614">
    <property type="entry name" value="Knottins"/>
</dbReference>
<keyword evidence="3" id="KW-1185">Reference proteome</keyword>
<evidence type="ECO:0000313" key="2">
    <source>
        <dbReference type="EMBL" id="PWA83632.1"/>
    </source>
</evidence>
<dbReference type="OrthoDB" id="1063609at2759"/>
<protein>
    <submittedName>
        <fullName evidence="2">Gamma thionin</fullName>
    </submittedName>
</protein>
<reference evidence="2 3" key="1">
    <citation type="journal article" date="2018" name="Mol. Plant">
        <title>The genome of Artemisia annua provides insight into the evolution of Asteraceae family and artemisinin biosynthesis.</title>
        <authorList>
            <person name="Shen Q."/>
            <person name="Zhang L."/>
            <person name="Liao Z."/>
            <person name="Wang S."/>
            <person name="Yan T."/>
            <person name="Shi P."/>
            <person name="Liu M."/>
            <person name="Fu X."/>
            <person name="Pan Q."/>
            <person name="Wang Y."/>
            <person name="Lv Z."/>
            <person name="Lu X."/>
            <person name="Zhang F."/>
            <person name="Jiang W."/>
            <person name="Ma Y."/>
            <person name="Chen M."/>
            <person name="Hao X."/>
            <person name="Li L."/>
            <person name="Tang Y."/>
            <person name="Lv G."/>
            <person name="Zhou Y."/>
            <person name="Sun X."/>
            <person name="Brodelius P.E."/>
            <person name="Rose J.K.C."/>
            <person name="Tang K."/>
        </authorList>
    </citation>
    <scope>NUCLEOTIDE SEQUENCE [LARGE SCALE GENOMIC DNA]</scope>
    <source>
        <strain evidence="3">cv. Huhao1</strain>
        <tissue evidence="2">Leaf</tissue>
    </source>
</reference>